<feature type="non-terminal residue" evidence="1">
    <location>
        <position position="1"/>
    </location>
</feature>
<evidence type="ECO:0000313" key="2">
    <source>
        <dbReference type="Proteomes" id="UP000308600"/>
    </source>
</evidence>
<feature type="non-terminal residue" evidence="1">
    <location>
        <position position="92"/>
    </location>
</feature>
<proteinExistence type="predicted"/>
<sequence>GLPKGDASIIIQLRTNHIPLNAYLFRFRKSITPLCVKCLAKRIRVKETVNHFLFICPAWNTQRRELQKEIGLGKARSLKGMLSDKDAIEALL</sequence>
<accession>A0ACD2ZZ67</accession>
<evidence type="ECO:0000313" key="1">
    <source>
        <dbReference type="EMBL" id="TFK58710.1"/>
    </source>
</evidence>
<dbReference type="Proteomes" id="UP000308600">
    <property type="component" value="Unassembled WGS sequence"/>
</dbReference>
<reference evidence="1 2" key="1">
    <citation type="journal article" date="2019" name="Nat. Ecol. Evol.">
        <title>Megaphylogeny resolves global patterns of mushroom evolution.</title>
        <authorList>
            <person name="Varga T."/>
            <person name="Krizsan K."/>
            <person name="Foldi C."/>
            <person name="Dima B."/>
            <person name="Sanchez-Garcia M."/>
            <person name="Sanchez-Ramirez S."/>
            <person name="Szollosi G.J."/>
            <person name="Szarkandi J.G."/>
            <person name="Papp V."/>
            <person name="Albert L."/>
            <person name="Andreopoulos W."/>
            <person name="Angelini C."/>
            <person name="Antonin V."/>
            <person name="Barry K.W."/>
            <person name="Bougher N.L."/>
            <person name="Buchanan P."/>
            <person name="Buyck B."/>
            <person name="Bense V."/>
            <person name="Catcheside P."/>
            <person name="Chovatia M."/>
            <person name="Cooper J."/>
            <person name="Damon W."/>
            <person name="Desjardin D."/>
            <person name="Finy P."/>
            <person name="Geml J."/>
            <person name="Haridas S."/>
            <person name="Hughes K."/>
            <person name="Justo A."/>
            <person name="Karasinski D."/>
            <person name="Kautmanova I."/>
            <person name="Kiss B."/>
            <person name="Kocsube S."/>
            <person name="Kotiranta H."/>
            <person name="LaButti K.M."/>
            <person name="Lechner B.E."/>
            <person name="Liimatainen K."/>
            <person name="Lipzen A."/>
            <person name="Lukacs Z."/>
            <person name="Mihaltcheva S."/>
            <person name="Morgado L.N."/>
            <person name="Niskanen T."/>
            <person name="Noordeloos M.E."/>
            <person name="Ohm R.A."/>
            <person name="Ortiz-Santana B."/>
            <person name="Ovrebo C."/>
            <person name="Racz N."/>
            <person name="Riley R."/>
            <person name="Savchenko A."/>
            <person name="Shiryaev A."/>
            <person name="Soop K."/>
            <person name="Spirin V."/>
            <person name="Szebenyi C."/>
            <person name="Tomsovsky M."/>
            <person name="Tulloss R.E."/>
            <person name="Uehling J."/>
            <person name="Grigoriev I.V."/>
            <person name="Vagvolgyi C."/>
            <person name="Papp T."/>
            <person name="Martin F.M."/>
            <person name="Miettinen O."/>
            <person name="Hibbett D.S."/>
            <person name="Nagy L.G."/>
        </authorList>
    </citation>
    <scope>NUCLEOTIDE SEQUENCE [LARGE SCALE GENOMIC DNA]</scope>
    <source>
        <strain evidence="1 2">NL-1719</strain>
    </source>
</reference>
<gene>
    <name evidence="1" type="ORF">BDN72DRAFT_745763</name>
</gene>
<keyword evidence="2" id="KW-1185">Reference proteome</keyword>
<dbReference type="EMBL" id="ML209226">
    <property type="protein sequence ID" value="TFK58710.1"/>
    <property type="molecule type" value="Genomic_DNA"/>
</dbReference>
<protein>
    <submittedName>
        <fullName evidence="1">Uncharacterized protein</fullName>
    </submittedName>
</protein>
<name>A0ACD2ZZ67_9AGAR</name>
<organism evidence="1 2">
    <name type="scientific">Pluteus cervinus</name>
    <dbReference type="NCBI Taxonomy" id="181527"/>
    <lineage>
        <taxon>Eukaryota</taxon>
        <taxon>Fungi</taxon>
        <taxon>Dikarya</taxon>
        <taxon>Basidiomycota</taxon>
        <taxon>Agaricomycotina</taxon>
        <taxon>Agaricomycetes</taxon>
        <taxon>Agaricomycetidae</taxon>
        <taxon>Agaricales</taxon>
        <taxon>Pluteineae</taxon>
        <taxon>Pluteaceae</taxon>
        <taxon>Pluteus</taxon>
    </lineage>
</organism>